<comment type="caution">
    <text evidence="2">The sequence shown here is derived from an EMBL/GenBank/DDBJ whole genome shotgun (WGS) entry which is preliminary data.</text>
</comment>
<feature type="region of interest" description="Disordered" evidence="1">
    <location>
        <begin position="65"/>
        <end position="93"/>
    </location>
</feature>
<proteinExistence type="predicted"/>
<dbReference type="EMBL" id="JABCQO010000003">
    <property type="protein sequence ID" value="MBF0876249.1"/>
    <property type="molecule type" value="Genomic_DNA"/>
</dbReference>
<accession>A0ABR9YC76</accession>
<evidence type="ECO:0000313" key="3">
    <source>
        <dbReference type="Proteomes" id="UP000630952"/>
    </source>
</evidence>
<keyword evidence="3" id="KW-1185">Reference proteome</keyword>
<name>A0ABR9YC76_9PROT</name>
<gene>
    <name evidence="2" type="ORF">HKD21_05220</name>
</gene>
<evidence type="ECO:0000256" key="1">
    <source>
        <dbReference type="SAM" id="MobiDB-lite"/>
    </source>
</evidence>
<evidence type="ECO:0000313" key="2">
    <source>
        <dbReference type="EMBL" id="MBF0876249.1"/>
    </source>
</evidence>
<dbReference type="Proteomes" id="UP000630952">
    <property type="component" value="Unassembled WGS sequence"/>
</dbReference>
<reference evidence="2" key="1">
    <citation type="submission" date="2020-04" db="EMBL/GenBank/DDBJ databases">
        <authorList>
            <person name="Sombolestani A."/>
        </authorList>
    </citation>
    <scope>NUCLEOTIDE SEQUENCE</scope>
    <source>
        <strain evidence="2">LMG 27748</strain>
    </source>
</reference>
<reference evidence="2" key="2">
    <citation type="submission" date="2020-11" db="EMBL/GenBank/DDBJ databases">
        <title>Description of novel Gluconobacter species.</title>
        <authorList>
            <person name="Cleenwerck I."/>
            <person name="Cnockaert M."/>
            <person name="Borremans W."/>
            <person name="Wieme A.D."/>
            <person name="De Vuyst L."/>
            <person name="Vandamme P."/>
        </authorList>
    </citation>
    <scope>NUCLEOTIDE SEQUENCE</scope>
    <source>
        <strain evidence="2">LMG 27748</strain>
    </source>
</reference>
<sequence>MLFILTSHKGTWKLLSRMTLVHLPVRILPHLTHGWHDLAISYSGRSPDGSPALLVSRMRFDGKRYPLNPSVPPAEPLSHPKGQSVLSPDSPVH</sequence>
<protein>
    <submittedName>
        <fullName evidence="2">Uncharacterized protein</fullName>
    </submittedName>
</protein>
<dbReference type="RefSeq" id="WP_194254551.1">
    <property type="nucleotide sequence ID" value="NZ_JABCQO010000003.1"/>
</dbReference>
<organism evidence="2 3">
    <name type="scientific">Gluconobacter cerevisiae</name>
    <dbReference type="NCBI Taxonomy" id="1379734"/>
    <lineage>
        <taxon>Bacteria</taxon>
        <taxon>Pseudomonadati</taxon>
        <taxon>Pseudomonadota</taxon>
        <taxon>Alphaproteobacteria</taxon>
        <taxon>Acetobacterales</taxon>
        <taxon>Acetobacteraceae</taxon>
        <taxon>Gluconobacter</taxon>
    </lineage>
</organism>